<evidence type="ECO:0000256" key="3">
    <source>
        <dbReference type="ARBA" id="ARBA00012180"/>
    </source>
</evidence>
<keyword evidence="7 9" id="KW-0378">Hydrolase</keyword>
<dbReference type="GO" id="GO:0043137">
    <property type="term" value="P:DNA replication, removal of RNA primer"/>
    <property type="evidence" value="ECO:0007669"/>
    <property type="project" value="TreeGrafter"/>
</dbReference>
<comment type="similarity">
    <text evidence="2">Belongs to the RNase H family.</text>
</comment>
<dbReference type="InterPro" id="IPR012337">
    <property type="entry name" value="RNaseH-like_sf"/>
</dbReference>
<dbReference type="EMBL" id="JANBOJ010000402">
    <property type="protein sequence ID" value="KAJ1719423.1"/>
    <property type="molecule type" value="Genomic_DNA"/>
</dbReference>
<dbReference type="OrthoDB" id="245563at2759"/>
<organism evidence="9 10">
    <name type="scientific">Coemansia erecta</name>
    <dbReference type="NCBI Taxonomy" id="147472"/>
    <lineage>
        <taxon>Eukaryota</taxon>
        <taxon>Fungi</taxon>
        <taxon>Fungi incertae sedis</taxon>
        <taxon>Zoopagomycota</taxon>
        <taxon>Kickxellomycotina</taxon>
        <taxon>Kickxellomycetes</taxon>
        <taxon>Kickxellales</taxon>
        <taxon>Kickxellaceae</taxon>
        <taxon>Coemansia</taxon>
    </lineage>
</organism>
<name>A0A9W7XVY6_9FUNG</name>
<evidence type="ECO:0000313" key="10">
    <source>
        <dbReference type="Proteomes" id="UP001149813"/>
    </source>
</evidence>
<reference evidence="9" key="1">
    <citation type="submission" date="2022-07" db="EMBL/GenBank/DDBJ databases">
        <title>Phylogenomic reconstructions and comparative analyses of Kickxellomycotina fungi.</title>
        <authorList>
            <person name="Reynolds N.K."/>
            <person name="Stajich J.E."/>
            <person name="Barry K."/>
            <person name="Grigoriev I.V."/>
            <person name="Crous P."/>
            <person name="Smith M.E."/>
        </authorList>
    </citation>
    <scope>NUCLEOTIDE SEQUENCE</scope>
    <source>
        <strain evidence="9">NBRC 32514</strain>
    </source>
</reference>
<dbReference type="GO" id="GO:0046872">
    <property type="term" value="F:metal ion binding"/>
    <property type="evidence" value="ECO:0007669"/>
    <property type="project" value="UniProtKB-KW"/>
</dbReference>
<dbReference type="AlphaFoldDB" id="A0A9W7XVY6"/>
<dbReference type="PANTHER" id="PTHR10642">
    <property type="entry name" value="RIBONUCLEASE H1"/>
    <property type="match status" value="1"/>
</dbReference>
<comment type="caution">
    <text evidence="9">The sequence shown here is derived from an EMBL/GenBank/DDBJ whole genome shotgun (WGS) entry which is preliminary data.</text>
</comment>
<evidence type="ECO:0000313" key="9">
    <source>
        <dbReference type="EMBL" id="KAJ1719423.1"/>
    </source>
</evidence>
<evidence type="ECO:0000259" key="8">
    <source>
        <dbReference type="PROSITE" id="PS50879"/>
    </source>
</evidence>
<dbReference type="PANTHER" id="PTHR10642:SF26">
    <property type="entry name" value="RIBONUCLEASE H1"/>
    <property type="match status" value="1"/>
</dbReference>
<feature type="domain" description="RNase H type-1" evidence="8">
    <location>
        <begin position="78"/>
        <end position="234"/>
    </location>
</feature>
<dbReference type="Pfam" id="PF00075">
    <property type="entry name" value="RNase_H"/>
    <property type="match status" value="1"/>
</dbReference>
<keyword evidence="10" id="KW-1185">Reference proteome</keyword>
<accession>A0A9W7XVY6</accession>
<sequence length="235" mass="25837">MYHSSTDMAIRKFIKTSLEHRSLDLLPAAQNPANSGNQKAAKNTRLQPVAVSDLVHYRTPNQAILSHDHLAEIVPRPSGSRCIAYADGAYLPDRDTAGIGVYFLNPSLPPLSQRLAGYQSNARAEIHAIVLALTRLSAILLSSEGGSGWREIWVCSDSRYAVNGVNVYMETWEQSCWLTNKGRPIANRRAFQMLHKAIRQLSDRGFTVFIHHLPAHAGISGNEIADMLAKAGALL</sequence>
<dbReference type="InterPro" id="IPR002156">
    <property type="entry name" value="RNaseH_domain"/>
</dbReference>
<keyword evidence="5" id="KW-0479">Metal-binding</keyword>
<evidence type="ECO:0000256" key="6">
    <source>
        <dbReference type="ARBA" id="ARBA00022759"/>
    </source>
</evidence>
<dbReference type="Gene3D" id="3.30.420.10">
    <property type="entry name" value="Ribonuclease H-like superfamily/Ribonuclease H"/>
    <property type="match status" value="1"/>
</dbReference>
<dbReference type="SUPFAM" id="SSF53098">
    <property type="entry name" value="Ribonuclease H-like"/>
    <property type="match status" value="1"/>
</dbReference>
<evidence type="ECO:0000256" key="4">
    <source>
        <dbReference type="ARBA" id="ARBA00022722"/>
    </source>
</evidence>
<keyword evidence="6" id="KW-0255">Endonuclease</keyword>
<proteinExistence type="inferred from homology"/>
<evidence type="ECO:0000256" key="7">
    <source>
        <dbReference type="ARBA" id="ARBA00022801"/>
    </source>
</evidence>
<dbReference type="Proteomes" id="UP001149813">
    <property type="component" value="Unassembled WGS sequence"/>
</dbReference>
<dbReference type="GO" id="GO:0003676">
    <property type="term" value="F:nucleic acid binding"/>
    <property type="evidence" value="ECO:0007669"/>
    <property type="project" value="InterPro"/>
</dbReference>
<dbReference type="PROSITE" id="PS50879">
    <property type="entry name" value="RNASE_H_1"/>
    <property type="match status" value="1"/>
</dbReference>
<dbReference type="EC" id="3.1.26.4" evidence="3"/>
<evidence type="ECO:0000256" key="5">
    <source>
        <dbReference type="ARBA" id="ARBA00022723"/>
    </source>
</evidence>
<comment type="catalytic activity">
    <reaction evidence="1">
        <text>Endonucleolytic cleavage to 5'-phosphomonoester.</text>
        <dbReference type="EC" id="3.1.26.4"/>
    </reaction>
</comment>
<keyword evidence="4" id="KW-0540">Nuclease</keyword>
<dbReference type="InterPro" id="IPR036397">
    <property type="entry name" value="RNaseH_sf"/>
</dbReference>
<evidence type="ECO:0000256" key="1">
    <source>
        <dbReference type="ARBA" id="ARBA00000077"/>
    </source>
</evidence>
<protein>
    <recommendedName>
        <fullName evidence="3">ribonuclease H</fullName>
        <ecNumber evidence="3">3.1.26.4</ecNumber>
    </recommendedName>
</protein>
<dbReference type="InterPro" id="IPR050092">
    <property type="entry name" value="RNase_H"/>
</dbReference>
<dbReference type="GO" id="GO:0004523">
    <property type="term" value="F:RNA-DNA hybrid ribonuclease activity"/>
    <property type="evidence" value="ECO:0007669"/>
    <property type="project" value="UniProtKB-EC"/>
</dbReference>
<evidence type="ECO:0000256" key="2">
    <source>
        <dbReference type="ARBA" id="ARBA00005300"/>
    </source>
</evidence>
<gene>
    <name evidence="9" type="primary">RNASEH1</name>
    <name evidence="9" type="ORF">LPJ53_005813</name>
</gene>